<reference evidence="2" key="1">
    <citation type="submission" date="2021-04" db="EMBL/GenBank/DDBJ databases">
        <title>Isolation of p-tert-butylphenol degrading bacteria Sphingobium phenoxybenzoativorans Tas13 from active sludge.</title>
        <authorList>
            <person name="Li Y."/>
        </authorList>
    </citation>
    <scope>NUCLEOTIDE SEQUENCE</scope>
    <source>
        <strain evidence="2">Tas13</strain>
    </source>
</reference>
<keyword evidence="1" id="KW-0732">Signal</keyword>
<dbReference type="NCBIfam" id="TIGR04433">
    <property type="entry name" value="UrcA_uranyl"/>
    <property type="match status" value="1"/>
</dbReference>
<organism evidence="2 3">
    <name type="scientific">Sphingobium phenoxybenzoativorans</name>
    <dbReference type="NCBI Taxonomy" id="1592790"/>
    <lineage>
        <taxon>Bacteria</taxon>
        <taxon>Pseudomonadati</taxon>
        <taxon>Pseudomonadota</taxon>
        <taxon>Alphaproteobacteria</taxon>
        <taxon>Sphingomonadales</taxon>
        <taxon>Sphingomonadaceae</taxon>
        <taxon>Sphingobium</taxon>
    </lineage>
</organism>
<feature type="chain" id="PRO_5037685994" evidence="1">
    <location>
        <begin position="18"/>
        <end position="106"/>
    </location>
</feature>
<evidence type="ECO:0000313" key="3">
    <source>
        <dbReference type="Proteomes" id="UP000681425"/>
    </source>
</evidence>
<sequence length="106" mass="11046">MLTIANRSIAATAAVFAAVLSVTAVSPVRAETVRVPVSYSDLDLSSPADAATLNRRISHAADQVCGTNDRINRFRVAECRKDAIVNAKANLKVAQSAPAGIVLAAQ</sequence>
<feature type="signal peptide" evidence="1">
    <location>
        <begin position="1"/>
        <end position="17"/>
    </location>
</feature>
<dbReference type="RefSeq" id="WP_212608735.1">
    <property type="nucleotide sequence ID" value="NZ_CP073910.1"/>
</dbReference>
<keyword evidence="3" id="KW-1185">Reference proteome</keyword>
<evidence type="ECO:0000256" key="1">
    <source>
        <dbReference type="SAM" id="SignalP"/>
    </source>
</evidence>
<proteinExistence type="predicted"/>
<evidence type="ECO:0000313" key="2">
    <source>
        <dbReference type="EMBL" id="QUT05034.1"/>
    </source>
</evidence>
<dbReference type="Proteomes" id="UP000681425">
    <property type="component" value="Chromosome"/>
</dbReference>
<gene>
    <name evidence="2" type="ORF">KFK14_18765</name>
</gene>
<accession>A0A975Q0R8</accession>
<protein>
    <submittedName>
        <fullName evidence="2">UrcA family protein</fullName>
    </submittedName>
</protein>
<dbReference type="EMBL" id="CP073910">
    <property type="protein sequence ID" value="QUT05034.1"/>
    <property type="molecule type" value="Genomic_DNA"/>
</dbReference>
<name>A0A975Q0R8_9SPHN</name>
<dbReference type="KEGG" id="spph:KFK14_18765"/>
<dbReference type="AlphaFoldDB" id="A0A975Q0R8"/>
<dbReference type="InterPro" id="IPR030972">
    <property type="entry name" value="UrcA_uranyl"/>
</dbReference>